<protein>
    <submittedName>
        <fullName evidence="3">Trypsin</fullName>
    </submittedName>
</protein>
<dbReference type="GO" id="GO:0004252">
    <property type="term" value="F:serine-type endopeptidase activity"/>
    <property type="evidence" value="ECO:0007669"/>
    <property type="project" value="InterPro"/>
</dbReference>
<feature type="domain" description="Peptidase S1" evidence="2">
    <location>
        <begin position="23"/>
        <end position="222"/>
    </location>
</feature>
<dbReference type="Gene3D" id="2.40.10.10">
    <property type="entry name" value="Trypsin-like serine proteases"/>
    <property type="match status" value="1"/>
</dbReference>
<dbReference type="InterPro" id="IPR043504">
    <property type="entry name" value="Peptidase_S1_PA_chymotrypsin"/>
</dbReference>
<evidence type="ECO:0000259" key="2">
    <source>
        <dbReference type="Pfam" id="PF00089"/>
    </source>
</evidence>
<dbReference type="Pfam" id="PF00089">
    <property type="entry name" value="Trypsin"/>
    <property type="match status" value="1"/>
</dbReference>
<organism evidence="3 4">
    <name type="scientific">Tahibacter aquaticus</name>
    <dbReference type="NCBI Taxonomy" id="520092"/>
    <lineage>
        <taxon>Bacteria</taxon>
        <taxon>Pseudomonadati</taxon>
        <taxon>Pseudomonadota</taxon>
        <taxon>Gammaproteobacteria</taxon>
        <taxon>Lysobacterales</taxon>
        <taxon>Rhodanobacteraceae</taxon>
        <taxon>Tahibacter</taxon>
    </lineage>
</organism>
<dbReference type="GO" id="GO:0006508">
    <property type="term" value="P:proteolysis"/>
    <property type="evidence" value="ECO:0007669"/>
    <property type="project" value="InterPro"/>
</dbReference>
<proteinExistence type="predicted"/>
<feature type="compositionally biased region" description="Acidic residues" evidence="1">
    <location>
        <begin position="442"/>
        <end position="455"/>
    </location>
</feature>
<name>A0A4R6Z7J2_9GAMM</name>
<dbReference type="InterPro" id="IPR001254">
    <property type="entry name" value="Trypsin_dom"/>
</dbReference>
<sequence length="455" mass="49284">MAAKTFPLTIEMAVSNGVVDRYGFFPSAVRLLAGTSVVLGSAVLLSPRWALTASHLFRLRQDIVRVQDSGSRQTVRAKAVYWRSGESCELGQQPWPSQAGSRGGAADELLLVELHSDMNAGYQAAVLNDDGQQEVPDSELFMAGFGADDHGREDRHVRYASLSYKGDSAGRGAAISNAAAQPPDGMARKDDSGAPVYMIRTTPSLVRVVVGIHSSRWRGHSTQLDGVGPNQEVARYIRIGAADHEWIRKVMGTHTMQEAAARVQMQTTTVDPRLFCLRNQHCCLSYVAASDLDGKSYTMGNASGTGTVLRVNDRADIVLDGSGTRWLEIRRCGAERIRWRVALTPYPILPGVTHCLVGTVAAGSSHADAAYNGTEFYVFQRADTGSTISADSFLHIEVFLPTSSHAKPSIEAIGEVSGGCDAMEWNSRQCSELVEEPLPYPGDDDQDDESDGYEN</sequence>
<keyword evidence="4" id="KW-1185">Reference proteome</keyword>
<feature type="region of interest" description="Disordered" evidence="1">
    <location>
        <begin position="433"/>
        <end position="455"/>
    </location>
</feature>
<comment type="caution">
    <text evidence="3">The sequence shown here is derived from an EMBL/GenBank/DDBJ whole genome shotgun (WGS) entry which is preliminary data.</text>
</comment>
<accession>A0A4R6Z7J2</accession>
<evidence type="ECO:0000313" key="4">
    <source>
        <dbReference type="Proteomes" id="UP000295293"/>
    </source>
</evidence>
<gene>
    <name evidence="3" type="ORF">DFR29_102392</name>
</gene>
<dbReference type="EMBL" id="SNZH01000002">
    <property type="protein sequence ID" value="TDR47732.1"/>
    <property type="molecule type" value="Genomic_DNA"/>
</dbReference>
<evidence type="ECO:0000313" key="3">
    <source>
        <dbReference type="EMBL" id="TDR47732.1"/>
    </source>
</evidence>
<dbReference type="InterPro" id="IPR009003">
    <property type="entry name" value="Peptidase_S1_PA"/>
</dbReference>
<reference evidence="3 4" key="1">
    <citation type="submission" date="2019-03" db="EMBL/GenBank/DDBJ databases">
        <title>Genomic Encyclopedia of Type Strains, Phase IV (KMG-IV): sequencing the most valuable type-strain genomes for metagenomic binning, comparative biology and taxonomic classification.</title>
        <authorList>
            <person name="Goeker M."/>
        </authorList>
    </citation>
    <scope>NUCLEOTIDE SEQUENCE [LARGE SCALE GENOMIC DNA]</scope>
    <source>
        <strain evidence="3 4">DSM 21667</strain>
    </source>
</reference>
<dbReference type="RefSeq" id="WP_133817444.1">
    <property type="nucleotide sequence ID" value="NZ_SNZH01000002.1"/>
</dbReference>
<dbReference type="Proteomes" id="UP000295293">
    <property type="component" value="Unassembled WGS sequence"/>
</dbReference>
<dbReference type="AlphaFoldDB" id="A0A4R6Z7J2"/>
<evidence type="ECO:0000256" key="1">
    <source>
        <dbReference type="SAM" id="MobiDB-lite"/>
    </source>
</evidence>
<dbReference type="SUPFAM" id="SSF50494">
    <property type="entry name" value="Trypsin-like serine proteases"/>
    <property type="match status" value="1"/>
</dbReference>